<accession>A0A011UHM0</accession>
<dbReference type="NCBIfam" id="TIGR01439">
    <property type="entry name" value="lp_hng_hel_AbrB"/>
    <property type="match status" value="1"/>
</dbReference>
<dbReference type="Proteomes" id="UP000019849">
    <property type="component" value="Unassembled WGS sequence"/>
</dbReference>
<gene>
    <name evidence="2" type="ORF">BG36_07050</name>
    <name evidence="3" type="ORF">DES43_1105</name>
</gene>
<dbReference type="STRING" id="69279.BG36_07050"/>
<evidence type="ECO:0000313" key="4">
    <source>
        <dbReference type="Proteomes" id="UP000019849"/>
    </source>
</evidence>
<dbReference type="HOGENOM" id="CLU_158484_8_0_5"/>
<dbReference type="SMART" id="SM00966">
    <property type="entry name" value="SpoVT_AbrB"/>
    <property type="match status" value="1"/>
</dbReference>
<dbReference type="GO" id="GO:0003677">
    <property type="term" value="F:DNA binding"/>
    <property type="evidence" value="ECO:0007669"/>
    <property type="project" value="InterPro"/>
</dbReference>
<dbReference type="Pfam" id="PF04014">
    <property type="entry name" value="MazE_antitoxin"/>
    <property type="match status" value="1"/>
</dbReference>
<keyword evidence="5" id="KW-1185">Reference proteome</keyword>
<evidence type="ECO:0000313" key="5">
    <source>
        <dbReference type="Proteomes" id="UP000294958"/>
    </source>
</evidence>
<dbReference type="Proteomes" id="UP000294958">
    <property type="component" value="Unassembled WGS sequence"/>
</dbReference>
<protein>
    <submittedName>
        <fullName evidence="3">AbrB family looped-hinge helix DNA binding protein</fullName>
    </submittedName>
    <submittedName>
        <fullName evidence="2">AbrB family transcriptional regulator</fullName>
    </submittedName>
</protein>
<dbReference type="EMBL" id="SNZF01000010">
    <property type="protein sequence ID" value="TDR35199.1"/>
    <property type="molecule type" value="Genomic_DNA"/>
</dbReference>
<dbReference type="OrthoDB" id="7160352at2"/>
<proteinExistence type="predicted"/>
<reference evidence="3 5" key="2">
    <citation type="submission" date="2019-03" db="EMBL/GenBank/DDBJ databases">
        <title>Genomic Encyclopedia of Type Strains, Phase IV (KMG-IV): sequencing the most valuable type-strain genomes for metagenomic binning, comparative biology and taxonomic classification.</title>
        <authorList>
            <person name="Goeker M."/>
        </authorList>
    </citation>
    <scope>NUCLEOTIDE SEQUENCE [LARGE SCALE GENOMIC DNA]</scope>
    <source>
        <strain evidence="3 5">DSM 11603</strain>
    </source>
</reference>
<dbReference type="eggNOG" id="COG2002">
    <property type="taxonomic scope" value="Bacteria"/>
</dbReference>
<dbReference type="InterPro" id="IPR037914">
    <property type="entry name" value="SpoVT-AbrB_sf"/>
</dbReference>
<sequence>MPSAENVTITVSTKGQVILPSAIRRRREWGAGTRLVVEETAEGILLKPAPAFAQTRPGDVFGSLPYKGKPKTIEEMDEGVLAEARRRHAGR</sequence>
<dbReference type="PATRIC" id="fig|69279.3.peg.2798"/>
<dbReference type="SUPFAM" id="SSF89447">
    <property type="entry name" value="AbrB/MazE/MraZ-like"/>
    <property type="match status" value="1"/>
</dbReference>
<name>A0A011UHM0_9HYPH</name>
<dbReference type="InterPro" id="IPR007159">
    <property type="entry name" value="SpoVT-AbrB_dom"/>
</dbReference>
<evidence type="ECO:0000313" key="3">
    <source>
        <dbReference type="EMBL" id="TDR35199.1"/>
    </source>
</evidence>
<dbReference type="Gene3D" id="2.10.260.10">
    <property type="match status" value="1"/>
</dbReference>
<evidence type="ECO:0000313" key="2">
    <source>
        <dbReference type="EMBL" id="EXL05363.1"/>
    </source>
</evidence>
<dbReference type="AlphaFoldDB" id="A0A011UHM0"/>
<comment type="caution">
    <text evidence="2">The sequence shown here is derived from an EMBL/GenBank/DDBJ whole genome shotgun (WGS) entry which is preliminary data.</text>
</comment>
<evidence type="ECO:0000259" key="1">
    <source>
        <dbReference type="SMART" id="SM00966"/>
    </source>
</evidence>
<dbReference type="RefSeq" id="WP_035027516.1">
    <property type="nucleotide sequence ID" value="NZ_KK073891.1"/>
</dbReference>
<reference evidence="2 4" key="1">
    <citation type="submission" date="2014-02" db="EMBL/GenBank/DDBJ databases">
        <title>Aquamicrobium defluvii Genome sequencing.</title>
        <authorList>
            <person name="Wang X."/>
        </authorList>
    </citation>
    <scope>NUCLEOTIDE SEQUENCE [LARGE SCALE GENOMIC DNA]</scope>
    <source>
        <strain evidence="2 4">W13Z1</strain>
    </source>
</reference>
<feature type="domain" description="SpoVT-AbrB" evidence="1">
    <location>
        <begin position="9"/>
        <end position="54"/>
    </location>
</feature>
<organism evidence="2 4">
    <name type="scientific">Aquamicrobium defluvii</name>
    <dbReference type="NCBI Taxonomy" id="69279"/>
    <lineage>
        <taxon>Bacteria</taxon>
        <taxon>Pseudomonadati</taxon>
        <taxon>Pseudomonadota</taxon>
        <taxon>Alphaproteobacteria</taxon>
        <taxon>Hyphomicrobiales</taxon>
        <taxon>Phyllobacteriaceae</taxon>
        <taxon>Aquamicrobium</taxon>
    </lineage>
</organism>
<dbReference type="EMBL" id="JENY01000019">
    <property type="protein sequence ID" value="EXL05363.1"/>
    <property type="molecule type" value="Genomic_DNA"/>
</dbReference>